<name>A0ABP8YPG9_9MICO</name>
<gene>
    <name evidence="1" type="ORF">GCM10023216_26770</name>
</gene>
<proteinExistence type="predicted"/>
<comment type="caution">
    <text evidence="1">The sequence shown here is derived from an EMBL/GenBank/DDBJ whole genome shotgun (WGS) entry which is preliminary data.</text>
</comment>
<accession>A0ABP8YPG9</accession>
<dbReference type="InterPro" id="IPR011009">
    <property type="entry name" value="Kinase-like_dom_sf"/>
</dbReference>
<sequence length="355" mass="37371">MTPADDVSAVARAASALLGAELGDPTDLGGSARSTVLRCRRGSGTVVVKQFGGHDDGGYAREVAGLTLLGRTPDLIARDDAQRLLVMTDLGDPPTLADLLLGDDRAAAWTGAASWARELGRLAGDGRARVHDAGALRGEQPWVILDDLTRGAERLADLVPGGDTAGLLAEARRVARRFEDADRAVLAPSDACPDNAVLRPDGWWFLDLEGTVVQPPAFVAAYTMLPFATCWCVFDPPAGLTDTLLAEFTTGLEQTAPGLLAGLDWHREVATACAGYVLAMTGWLLDSTLAGREHVGPPGRSPSYRQLMTSRWRWAAVNLRPVTPVLAGTCAAAARWASSTWGSEAESAGYPAFAG</sequence>
<reference evidence="2" key="1">
    <citation type="journal article" date="2019" name="Int. J. Syst. Evol. Microbiol.">
        <title>The Global Catalogue of Microorganisms (GCM) 10K type strain sequencing project: providing services to taxonomists for standard genome sequencing and annotation.</title>
        <authorList>
            <consortium name="The Broad Institute Genomics Platform"/>
            <consortium name="The Broad Institute Genome Sequencing Center for Infectious Disease"/>
            <person name="Wu L."/>
            <person name="Ma J."/>
        </authorList>
    </citation>
    <scope>NUCLEOTIDE SEQUENCE [LARGE SCALE GENOMIC DNA]</scope>
    <source>
        <strain evidence="2">JCM 18063</strain>
    </source>
</reference>
<keyword evidence="2" id="KW-1185">Reference proteome</keyword>
<evidence type="ECO:0008006" key="3">
    <source>
        <dbReference type="Google" id="ProtNLM"/>
    </source>
</evidence>
<dbReference type="EMBL" id="BAABID010000014">
    <property type="protein sequence ID" value="GAA4733168.1"/>
    <property type="molecule type" value="Genomic_DNA"/>
</dbReference>
<dbReference type="Proteomes" id="UP001500956">
    <property type="component" value="Unassembled WGS sequence"/>
</dbReference>
<evidence type="ECO:0000313" key="2">
    <source>
        <dbReference type="Proteomes" id="UP001500956"/>
    </source>
</evidence>
<dbReference type="RefSeq" id="WP_172152449.1">
    <property type="nucleotide sequence ID" value="NZ_BAABID010000014.1"/>
</dbReference>
<organism evidence="1 2">
    <name type="scientific">Isoptericola chiayiensis</name>
    <dbReference type="NCBI Taxonomy" id="579446"/>
    <lineage>
        <taxon>Bacteria</taxon>
        <taxon>Bacillati</taxon>
        <taxon>Actinomycetota</taxon>
        <taxon>Actinomycetes</taxon>
        <taxon>Micrococcales</taxon>
        <taxon>Promicromonosporaceae</taxon>
        <taxon>Isoptericola</taxon>
    </lineage>
</organism>
<dbReference type="SUPFAM" id="SSF56112">
    <property type="entry name" value="Protein kinase-like (PK-like)"/>
    <property type="match status" value="1"/>
</dbReference>
<evidence type="ECO:0000313" key="1">
    <source>
        <dbReference type="EMBL" id="GAA4733168.1"/>
    </source>
</evidence>
<protein>
    <recommendedName>
        <fullName evidence="3">Aminoglycoside phosphotransferase</fullName>
    </recommendedName>
</protein>